<dbReference type="PANTHER" id="PTHR42794">
    <property type="entry name" value="HEMIN IMPORT ATP-BINDING PROTEIN HMUV"/>
    <property type="match status" value="1"/>
</dbReference>
<name>A0A4U1BL35_9GAMM</name>
<dbReference type="Pfam" id="PF00005">
    <property type="entry name" value="ABC_tran"/>
    <property type="match status" value="1"/>
</dbReference>
<comment type="caution">
    <text evidence="8">The sequence shown here is derived from an EMBL/GenBank/DDBJ whole genome shotgun (WGS) entry which is preliminary data.</text>
</comment>
<keyword evidence="5" id="KW-1278">Translocase</keyword>
<evidence type="ECO:0000256" key="3">
    <source>
        <dbReference type="ARBA" id="ARBA00022741"/>
    </source>
</evidence>
<comment type="similarity">
    <text evidence="1">Belongs to the ABC transporter superfamily.</text>
</comment>
<reference evidence="8 9" key="1">
    <citation type="submission" date="2019-04" db="EMBL/GenBank/DDBJ databases">
        <authorList>
            <person name="Hwang J.C."/>
        </authorList>
    </citation>
    <scope>NUCLEOTIDE SEQUENCE [LARGE SCALE GENOMIC DNA]</scope>
    <source>
        <strain evidence="8 9">IMCC35002</strain>
    </source>
</reference>
<dbReference type="NCBIfam" id="NF010068">
    <property type="entry name" value="PRK13548.1"/>
    <property type="match status" value="1"/>
</dbReference>
<keyword evidence="4 8" id="KW-0067">ATP-binding</keyword>
<dbReference type="CDD" id="cd03214">
    <property type="entry name" value="ABC_Iron-Siderophores_B12_Hemin"/>
    <property type="match status" value="1"/>
</dbReference>
<feature type="domain" description="ABC transporter" evidence="7">
    <location>
        <begin position="4"/>
        <end position="241"/>
    </location>
</feature>
<dbReference type="FunFam" id="3.40.50.300:FF:000134">
    <property type="entry name" value="Iron-enterobactin ABC transporter ATP-binding protein"/>
    <property type="match status" value="1"/>
</dbReference>
<protein>
    <submittedName>
        <fullName evidence="8">Heme ABC transporter ATP-binding protein</fullName>
    </submittedName>
</protein>
<evidence type="ECO:0000259" key="7">
    <source>
        <dbReference type="PROSITE" id="PS50893"/>
    </source>
</evidence>
<evidence type="ECO:0000256" key="6">
    <source>
        <dbReference type="ARBA" id="ARBA00037066"/>
    </source>
</evidence>
<keyword evidence="9" id="KW-1185">Reference proteome</keyword>
<dbReference type="SUPFAM" id="SSF52540">
    <property type="entry name" value="P-loop containing nucleoside triphosphate hydrolases"/>
    <property type="match status" value="1"/>
</dbReference>
<proteinExistence type="inferred from homology"/>
<evidence type="ECO:0000256" key="2">
    <source>
        <dbReference type="ARBA" id="ARBA00022448"/>
    </source>
</evidence>
<keyword evidence="3" id="KW-0547">Nucleotide-binding</keyword>
<evidence type="ECO:0000256" key="5">
    <source>
        <dbReference type="ARBA" id="ARBA00022967"/>
    </source>
</evidence>
<sequence length="256" mass="28065">MAFLSVNNLDVAIGNKPLLHDINLTIQPGKITALLGPNGAGKSTLLKAICGEMPIAAGHVEFYGKSMAQWQRIELARHMGVLPQHNSLSFPFKVREVVEMGLFPLEASQAQARVIVDHALEQVDVCHLADRRYPTLSGGEKQRVQLARVLTQLSQAKQPPLLLLDEPTSALDLAQQHRVLNLAKELAHEQGVGVIAVLHDLNQAARYADELVVLHDGTIRSQGAPNKVLTDDEIETVWHYRPTLVTDPNHGTPVIL</sequence>
<accession>A0A4U1BL35</accession>
<dbReference type="Proteomes" id="UP000305675">
    <property type="component" value="Unassembled WGS sequence"/>
</dbReference>
<evidence type="ECO:0000313" key="8">
    <source>
        <dbReference type="EMBL" id="TKB53072.1"/>
    </source>
</evidence>
<dbReference type="InterPro" id="IPR003593">
    <property type="entry name" value="AAA+_ATPase"/>
</dbReference>
<evidence type="ECO:0000256" key="4">
    <source>
        <dbReference type="ARBA" id="ARBA00022840"/>
    </source>
</evidence>
<dbReference type="GO" id="GO:0005524">
    <property type="term" value="F:ATP binding"/>
    <property type="evidence" value="ECO:0007669"/>
    <property type="project" value="UniProtKB-KW"/>
</dbReference>
<dbReference type="PROSITE" id="PS00211">
    <property type="entry name" value="ABC_TRANSPORTER_1"/>
    <property type="match status" value="1"/>
</dbReference>
<gene>
    <name evidence="8" type="ORF">FCL42_15470</name>
</gene>
<dbReference type="RefSeq" id="WP_136864324.1">
    <property type="nucleotide sequence ID" value="NZ_SWCJ01000013.1"/>
</dbReference>
<dbReference type="InterPro" id="IPR017871">
    <property type="entry name" value="ABC_transporter-like_CS"/>
</dbReference>
<dbReference type="PROSITE" id="PS50893">
    <property type="entry name" value="ABC_TRANSPORTER_2"/>
    <property type="match status" value="1"/>
</dbReference>
<comment type="function">
    <text evidence="6">Part of the ABC transporter complex HmuTUV involved in hemin import. Responsible for energy coupling to the transport system.</text>
</comment>
<organism evidence="8 9">
    <name type="scientific">Ferrimonas aestuarii</name>
    <dbReference type="NCBI Taxonomy" id="2569539"/>
    <lineage>
        <taxon>Bacteria</taxon>
        <taxon>Pseudomonadati</taxon>
        <taxon>Pseudomonadota</taxon>
        <taxon>Gammaproteobacteria</taxon>
        <taxon>Alteromonadales</taxon>
        <taxon>Ferrimonadaceae</taxon>
        <taxon>Ferrimonas</taxon>
    </lineage>
</organism>
<dbReference type="EMBL" id="SWCJ01000013">
    <property type="protein sequence ID" value="TKB53072.1"/>
    <property type="molecule type" value="Genomic_DNA"/>
</dbReference>
<evidence type="ECO:0000313" key="9">
    <source>
        <dbReference type="Proteomes" id="UP000305675"/>
    </source>
</evidence>
<keyword evidence="2" id="KW-0813">Transport</keyword>
<dbReference type="OrthoDB" id="5292475at2"/>
<dbReference type="PANTHER" id="PTHR42794:SF1">
    <property type="entry name" value="HEMIN IMPORT ATP-BINDING PROTEIN HMUV"/>
    <property type="match status" value="1"/>
</dbReference>
<evidence type="ECO:0000256" key="1">
    <source>
        <dbReference type="ARBA" id="ARBA00005417"/>
    </source>
</evidence>
<dbReference type="InterPro" id="IPR027417">
    <property type="entry name" value="P-loop_NTPase"/>
</dbReference>
<dbReference type="InterPro" id="IPR003439">
    <property type="entry name" value="ABC_transporter-like_ATP-bd"/>
</dbReference>
<dbReference type="GO" id="GO:0016887">
    <property type="term" value="F:ATP hydrolysis activity"/>
    <property type="evidence" value="ECO:0007669"/>
    <property type="project" value="InterPro"/>
</dbReference>
<dbReference type="AlphaFoldDB" id="A0A4U1BL35"/>
<dbReference type="SMART" id="SM00382">
    <property type="entry name" value="AAA"/>
    <property type="match status" value="1"/>
</dbReference>
<dbReference type="Gene3D" id="3.40.50.300">
    <property type="entry name" value="P-loop containing nucleotide triphosphate hydrolases"/>
    <property type="match status" value="1"/>
</dbReference>